<dbReference type="CDD" id="cd02981">
    <property type="entry name" value="PDI_b_family"/>
    <property type="match status" value="1"/>
</dbReference>
<sequence>MDGQLDAVDDALDPPVGEADDSHAVIVAVGDALNQEGAGEGEQEGEEGERVDKGEGAVEEGKAEEGEEESEPATRQRRNLPLWTIVWKGIVQDINQSQMVKLLVATLVASVISTLLNGAVSSHNHLATRRAPKPQRFFPINSPVIDLFDGNNGEPATLLNSAEIVVIMYYAPWSARSQEMRWHFDQVSRSFPYSQVRFVALNCWDPGGRCKQMFKLFSYPVVMAYVGSQSILYNSHWTADYIHKWLDSVINPFERLQSEAEAVDFLTSHDLALVGYFEFKSPFVNPPGFATFRTASIAALQEDPLRDELFFAIVTDAKLAQRLNLTRSGHTRLYQIAIGQEELDYPLDRPYASDKLLEWIKTNKIVDSSVQWIPQGVPIGVKSDHLQRMLAEGPLLLLLAPKEPLYPDQPDFAVFRQIAHEYFDCDYQPGAETNPEEFQTASESVVHQQVHLRRRRFEIIRDATRRCRLAHARRQQLSACCNDLIAPMTVASAYNICDVCFPKTSPPRWTYEQCVKAPMFFDAHHQSPVALPEVVASESCEELSRLVPAPTLIDYCCDGKSRASSSSSSGRKDCPHACNTESPKWTADDETTSADCRKLRLARQLKYDLARNDDSGREEPYIDEQFVGVYCKSNRTVRFAALDSRQYGHFVSKWGLKSSSVASVVLLDNATESVYSLDAPTALNTSALRAFITSFLNDSLSPHRLTEERTSSAFKNERRQEETRLLRVSAHSFDDIVLGADGKDVVVLLTGGRGHGHSQGVLHVVHSVAMYLSDLNDRIKFAIIDVSKNTLRWEFAIDRLPAVLFFPARRKSDSARFPNNLPLTVPNLLAWVLARCQTEIRWRLALGVCSAACLRRNRERILLRLNQARTEARLLHALAYQHSGAAADLLWRQFARRRMQQRSLTHLFGLLNSLAKTKRAVLGSDDARVRDATFLEWMLKQRIGV</sequence>
<dbReference type="InterPro" id="IPR036249">
    <property type="entry name" value="Thioredoxin-like_sf"/>
</dbReference>
<keyword evidence="2" id="KW-1185">Reference proteome</keyword>
<organism evidence="2 3">
    <name type="scientific">Plectus sambesii</name>
    <dbReference type="NCBI Taxonomy" id="2011161"/>
    <lineage>
        <taxon>Eukaryota</taxon>
        <taxon>Metazoa</taxon>
        <taxon>Ecdysozoa</taxon>
        <taxon>Nematoda</taxon>
        <taxon>Chromadorea</taxon>
        <taxon>Plectida</taxon>
        <taxon>Plectina</taxon>
        <taxon>Plectoidea</taxon>
        <taxon>Plectidae</taxon>
        <taxon>Plectus</taxon>
    </lineage>
</organism>
<proteinExistence type="predicted"/>
<evidence type="ECO:0000256" key="1">
    <source>
        <dbReference type="SAM" id="MobiDB-lite"/>
    </source>
</evidence>
<dbReference type="PANTHER" id="PTHR46497">
    <property type="entry name" value="THIOREDOXIN DOMAIN-CONTAINING PROTEIN 11"/>
    <property type="match status" value="1"/>
</dbReference>
<accession>A0A914UK31</accession>
<name>A0A914UK31_9BILA</name>
<feature type="region of interest" description="Disordered" evidence="1">
    <location>
        <begin position="1"/>
        <end position="76"/>
    </location>
</feature>
<evidence type="ECO:0000313" key="2">
    <source>
        <dbReference type="Proteomes" id="UP000887566"/>
    </source>
</evidence>
<dbReference type="SUPFAM" id="SSF52833">
    <property type="entry name" value="Thioredoxin-like"/>
    <property type="match status" value="2"/>
</dbReference>
<feature type="compositionally biased region" description="Basic and acidic residues" evidence="1">
    <location>
        <begin position="48"/>
        <end position="64"/>
    </location>
</feature>
<protein>
    <submittedName>
        <fullName evidence="3">Thioredoxin domain-containing protein</fullName>
    </submittedName>
</protein>
<dbReference type="Gene3D" id="3.40.30.10">
    <property type="entry name" value="Glutaredoxin"/>
    <property type="match status" value="4"/>
</dbReference>
<reference evidence="3" key="1">
    <citation type="submission" date="2022-11" db="UniProtKB">
        <authorList>
            <consortium name="WormBaseParasite"/>
        </authorList>
    </citation>
    <scope>IDENTIFICATION</scope>
</reference>
<dbReference type="PANTHER" id="PTHR46497:SF1">
    <property type="entry name" value="THIOREDOXIN DOMAIN-CONTAINING PROTEIN 11"/>
    <property type="match status" value="1"/>
</dbReference>
<dbReference type="InterPro" id="IPR052792">
    <property type="entry name" value="Thioredoxin_dom-contain_11"/>
</dbReference>
<dbReference type="Proteomes" id="UP000887566">
    <property type="component" value="Unplaced"/>
</dbReference>
<dbReference type="AlphaFoldDB" id="A0A914UK31"/>
<evidence type="ECO:0000313" key="3">
    <source>
        <dbReference type="WBParaSite" id="PSAMB.scaffold104size79589.g1959.t1"/>
    </source>
</evidence>
<dbReference type="WBParaSite" id="PSAMB.scaffold104size79589.g1959.t1">
    <property type="protein sequence ID" value="PSAMB.scaffold104size79589.g1959.t1"/>
    <property type="gene ID" value="PSAMB.scaffold104size79589.g1959"/>
</dbReference>